<keyword evidence="3" id="KW-1185">Reference proteome</keyword>
<gene>
    <name evidence="2" type="ORF">AsFPU1_1820</name>
</gene>
<feature type="chain" id="PRO_5019205247" description="PEP-CTERM sorting domain-containing protein" evidence="1">
    <location>
        <begin position="26"/>
        <end position="275"/>
    </location>
</feature>
<dbReference type="EMBL" id="BDQK01000008">
    <property type="protein sequence ID" value="GBF80419.1"/>
    <property type="molecule type" value="Genomic_DNA"/>
</dbReference>
<accession>A0A401IGS0</accession>
<reference evidence="3" key="1">
    <citation type="submission" date="2017-05" db="EMBL/GenBank/DDBJ databases">
        <title>Physiological properties and genetic analysis related to exopolysaccharide production of fresh-water unicellular cyanobacterium Aphanothece sacrum, Suizenji Nori, that has been cultured as a food source in Japan.</title>
        <authorList>
            <person name="Kanesaki Y."/>
            <person name="Yoshikawa S."/>
            <person name="Ohki K."/>
        </authorList>
    </citation>
    <scope>NUCLEOTIDE SEQUENCE [LARGE SCALE GENOMIC DNA]</scope>
    <source>
        <strain evidence="3">FPU1</strain>
    </source>
</reference>
<dbReference type="Proteomes" id="UP000287247">
    <property type="component" value="Unassembled WGS sequence"/>
</dbReference>
<proteinExistence type="predicted"/>
<comment type="caution">
    <text evidence="2">The sequence shown here is derived from an EMBL/GenBank/DDBJ whole genome shotgun (WGS) entry which is preliminary data.</text>
</comment>
<name>A0A401IGS0_APHSA</name>
<evidence type="ECO:0008006" key="4">
    <source>
        <dbReference type="Google" id="ProtNLM"/>
    </source>
</evidence>
<dbReference type="OrthoDB" id="158862at2"/>
<protein>
    <recommendedName>
        <fullName evidence="4">PEP-CTERM sorting domain-containing protein</fullName>
    </recommendedName>
</protein>
<evidence type="ECO:0000313" key="3">
    <source>
        <dbReference type="Proteomes" id="UP000287247"/>
    </source>
</evidence>
<dbReference type="RefSeq" id="WP_124973827.1">
    <property type="nucleotide sequence ID" value="NZ_BDQK01000008.1"/>
</dbReference>
<dbReference type="AlphaFoldDB" id="A0A401IGS0"/>
<sequence>MFKVSTNLLSLITTLALLGTGSVQAGTITIDTFGAAGGRVIVGAEDFGQTQIPFIQRPVTTPAPSIIGGYRDLFLNNVIGNLAEQTATAVVSTSSGNLSYSNEASISSQLEITWDGRDNSPTVNKTGLGGIDITDGKLNDAITILFQSADLSLATTFKIWDISGNLATASFTFPQRITNQTLNFVFFQNDFNQITGNKALFQQQSLAPVDFTKVGAMQLILTGNPSSLPELDATMDIVDSRDLVPEVVEVPEPTSFVSLLAVTGLVLILGGKKKS</sequence>
<feature type="signal peptide" evidence="1">
    <location>
        <begin position="1"/>
        <end position="25"/>
    </location>
</feature>
<keyword evidence="1" id="KW-0732">Signal</keyword>
<evidence type="ECO:0000256" key="1">
    <source>
        <dbReference type="SAM" id="SignalP"/>
    </source>
</evidence>
<evidence type="ECO:0000313" key="2">
    <source>
        <dbReference type="EMBL" id="GBF80419.1"/>
    </source>
</evidence>
<organism evidence="2 3">
    <name type="scientific">Aphanothece sacrum FPU1</name>
    <dbReference type="NCBI Taxonomy" id="1920663"/>
    <lineage>
        <taxon>Bacteria</taxon>
        <taxon>Bacillati</taxon>
        <taxon>Cyanobacteriota</taxon>
        <taxon>Cyanophyceae</taxon>
        <taxon>Oscillatoriophycideae</taxon>
        <taxon>Chroococcales</taxon>
        <taxon>Aphanothecaceae</taxon>
        <taxon>Aphanothece</taxon>
    </lineage>
</organism>